<dbReference type="Proteomes" id="UP000886602">
    <property type="component" value="Unassembled WGS sequence"/>
</dbReference>
<comment type="caution">
    <text evidence="1">The sequence shown here is derived from an EMBL/GenBank/DDBJ whole genome shotgun (WGS) entry which is preliminary data.</text>
</comment>
<name>A0A9D7FB37_9RHOO</name>
<dbReference type="AlphaFoldDB" id="A0A9D7FB37"/>
<accession>A0A9D7FB37</accession>
<evidence type="ECO:0000313" key="2">
    <source>
        <dbReference type="Proteomes" id="UP000886602"/>
    </source>
</evidence>
<organism evidence="1 2">
    <name type="scientific">Candidatus Propionivibrio dominans</name>
    <dbReference type="NCBI Taxonomy" id="2954373"/>
    <lineage>
        <taxon>Bacteria</taxon>
        <taxon>Pseudomonadati</taxon>
        <taxon>Pseudomonadota</taxon>
        <taxon>Betaproteobacteria</taxon>
        <taxon>Rhodocyclales</taxon>
        <taxon>Rhodocyclaceae</taxon>
        <taxon>Propionivibrio</taxon>
    </lineage>
</organism>
<reference evidence="1" key="1">
    <citation type="submission" date="2020-10" db="EMBL/GenBank/DDBJ databases">
        <title>Connecting structure to function with the recovery of over 1000 high-quality activated sludge metagenome-assembled genomes encoding full-length rRNA genes using long-read sequencing.</title>
        <authorList>
            <person name="Singleton C.M."/>
            <person name="Petriglieri F."/>
            <person name="Kristensen J.M."/>
            <person name="Kirkegaard R.H."/>
            <person name="Michaelsen T.Y."/>
            <person name="Andersen M.H."/>
            <person name="Karst S.M."/>
            <person name="Dueholm M.S."/>
            <person name="Nielsen P.H."/>
            <person name="Albertsen M."/>
        </authorList>
    </citation>
    <scope>NUCLEOTIDE SEQUENCE</scope>
    <source>
        <strain evidence="1">EsbW_18-Q3-R4-48_MAXAC.044</strain>
    </source>
</reference>
<gene>
    <name evidence="1" type="ORF">IPJ48_21860</name>
</gene>
<evidence type="ECO:0000313" key="1">
    <source>
        <dbReference type="EMBL" id="MBK7425515.1"/>
    </source>
</evidence>
<proteinExistence type="predicted"/>
<dbReference type="EMBL" id="JADJNC010000067">
    <property type="protein sequence ID" value="MBK7425515.1"/>
    <property type="molecule type" value="Genomic_DNA"/>
</dbReference>
<sequence length="93" mass="9530">MLAPVAVTDALAMPAGPVVEMALRLTSPAVEKLVLIQLSKLVCSCSGLGAVPTLMLVAKGLLIDSEVLLLIPTLVRLPVTLITVRAVAGESSV</sequence>
<protein>
    <submittedName>
        <fullName evidence="1">Uncharacterized protein</fullName>
    </submittedName>
</protein>